<sequence>MMRNRTSGSCFLSWRGCFRLGRIRIAHPTAPRFETRGEGAAPQSLTEKAVISGEQDWGTYQRPGVYEAMQATACTRMLGCHLVAGAGHWVQQEQPEQVSDLLLQFVKQARERLAR</sequence>
<gene>
    <name evidence="1" type="ORF">SAMN05443248_7503</name>
</gene>
<name>A0A1M5XPC9_9BRAD</name>
<evidence type="ECO:0000313" key="2">
    <source>
        <dbReference type="Proteomes" id="UP000189796"/>
    </source>
</evidence>
<dbReference type="SUPFAM" id="SSF53474">
    <property type="entry name" value="alpha/beta-Hydrolases"/>
    <property type="match status" value="1"/>
</dbReference>
<reference evidence="1 2" key="1">
    <citation type="submission" date="2016-11" db="EMBL/GenBank/DDBJ databases">
        <authorList>
            <person name="Jaros S."/>
            <person name="Januszkiewicz K."/>
            <person name="Wedrychowicz H."/>
        </authorList>
    </citation>
    <scope>NUCLEOTIDE SEQUENCE [LARGE SCALE GENOMIC DNA]</scope>
    <source>
        <strain evidence="1 2">GAS138</strain>
    </source>
</reference>
<accession>A0A1M5XPC9</accession>
<dbReference type="Proteomes" id="UP000189796">
    <property type="component" value="Chromosome I"/>
</dbReference>
<proteinExistence type="predicted"/>
<dbReference type="EMBL" id="LT670817">
    <property type="protein sequence ID" value="SHI01616.1"/>
    <property type="molecule type" value="Genomic_DNA"/>
</dbReference>
<dbReference type="Gene3D" id="3.40.50.1820">
    <property type="entry name" value="alpha/beta hydrolase"/>
    <property type="match status" value="1"/>
</dbReference>
<dbReference type="AlphaFoldDB" id="A0A1M5XPC9"/>
<evidence type="ECO:0000313" key="1">
    <source>
        <dbReference type="EMBL" id="SHI01616.1"/>
    </source>
</evidence>
<dbReference type="InterPro" id="IPR029058">
    <property type="entry name" value="AB_hydrolase_fold"/>
</dbReference>
<organism evidence="1 2">
    <name type="scientific">Bradyrhizobium erythrophlei</name>
    <dbReference type="NCBI Taxonomy" id="1437360"/>
    <lineage>
        <taxon>Bacteria</taxon>
        <taxon>Pseudomonadati</taxon>
        <taxon>Pseudomonadota</taxon>
        <taxon>Alphaproteobacteria</taxon>
        <taxon>Hyphomicrobiales</taxon>
        <taxon>Nitrobacteraceae</taxon>
        <taxon>Bradyrhizobium</taxon>
    </lineage>
</organism>
<protein>
    <submittedName>
        <fullName evidence="1">Uncharacterized protein</fullName>
    </submittedName>
</protein>